<organism evidence="1">
    <name type="scientific">Anguilla anguilla</name>
    <name type="common">European freshwater eel</name>
    <name type="synonym">Muraena anguilla</name>
    <dbReference type="NCBI Taxonomy" id="7936"/>
    <lineage>
        <taxon>Eukaryota</taxon>
        <taxon>Metazoa</taxon>
        <taxon>Chordata</taxon>
        <taxon>Craniata</taxon>
        <taxon>Vertebrata</taxon>
        <taxon>Euteleostomi</taxon>
        <taxon>Actinopterygii</taxon>
        <taxon>Neopterygii</taxon>
        <taxon>Teleostei</taxon>
        <taxon>Anguilliformes</taxon>
        <taxon>Anguillidae</taxon>
        <taxon>Anguilla</taxon>
    </lineage>
</organism>
<evidence type="ECO:0000313" key="1">
    <source>
        <dbReference type="EMBL" id="JAH63269.1"/>
    </source>
</evidence>
<proteinExistence type="predicted"/>
<sequence>MGRTAVFLLGTDYILQLTDYKPRSSPGSLLHHLNSSFNSWRMVVHRYHRIPGW</sequence>
<dbReference type="EMBL" id="GBXM01045308">
    <property type="protein sequence ID" value="JAH63269.1"/>
    <property type="molecule type" value="Transcribed_RNA"/>
</dbReference>
<protein>
    <submittedName>
        <fullName evidence="1">Uncharacterized protein</fullName>
    </submittedName>
</protein>
<reference evidence="1" key="1">
    <citation type="submission" date="2014-11" db="EMBL/GenBank/DDBJ databases">
        <authorList>
            <person name="Amaro Gonzalez C."/>
        </authorList>
    </citation>
    <scope>NUCLEOTIDE SEQUENCE</scope>
</reference>
<reference evidence="1" key="2">
    <citation type="journal article" date="2015" name="Fish Shellfish Immunol.">
        <title>Early steps in the European eel (Anguilla anguilla)-Vibrio vulnificus interaction in the gills: Role of the RtxA13 toxin.</title>
        <authorList>
            <person name="Callol A."/>
            <person name="Pajuelo D."/>
            <person name="Ebbesson L."/>
            <person name="Teles M."/>
            <person name="MacKenzie S."/>
            <person name="Amaro C."/>
        </authorList>
    </citation>
    <scope>NUCLEOTIDE SEQUENCE</scope>
</reference>
<name>A0A0E9UBN6_ANGAN</name>
<dbReference type="AlphaFoldDB" id="A0A0E9UBN6"/>
<accession>A0A0E9UBN6</accession>